<feature type="binding site" evidence="13">
    <location>
        <begin position="34"/>
        <end position="36"/>
    </location>
    <ligand>
        <name>NADP(+)</name>
        <dbReference type="ChEBI" id="CHEBI:58349"/>
    </ligand>
</feature>
<evidence type="ECO:0000256" key="6">
    <source>
        <dbReference type="ARBA" id="ARBA00022605"/>
    </source>
</evidence>
<feature type="binding site" evidence="13">
    <location>
        <position position="224"/>
    </location>
    <ligand>
        <name>substrate</name>
    </ligand>
</feature>
<keyword evidence="10 12" id="KW-0457">Lysine biosynthesis</keyword>
<evidence type="ECO:0000259" key="14">
    <source>
        <dbReference type="Pfam" id="PF02629"/>
    </source>
</evidence>
<feature type="binding site" evidence="13">
    <location>
        <begin position="64"/>
        <end position="67"/>
    </location>
    <ligand>
        <name>NADP(+)</name>
        <dbReference type="ChEBI" id="CHEBI:58349"/>
    </ligand>
</feature>
<dbReference type="Pfam" id="PF02629">
    <property type="entry name" value="CoA_binding"/>
    <property type="match status" value="1"/>
</dbReference>
<keyword evidence="9 12" id="KW-0560">Oxidoreductase</keyword>
<evidence type="ECO:0000259" key="15">
    <source>
        <dbReference type="Pfam" id="PF16654"/>
    </source>
</evidence>
<name>B2KDK5_ELUMP</name>
<dbReference type="GO" id="GO:0019877">
    <property type="term" value="P:diaminopimelate biosynthetic process"/>
    <property type="evidence" value="ECO:0007669"/>
    <property type="project" value="UniProtKB-UniRule"/>
</dbReference>
<feature type="domain" description="Meso-diaminopimelate D-dehydrogenase C-terminal" evidence="15">
    <location>
        <begin position="117"/>
        <end position="228"/>
    </location>
</feature>
<keyword evidence="17" id="KW-1185">Reference proteome</keyword>
<feature type="binding site" evidence="13">
    <location>
        <begin position="116"/>
        <end position="120"/>
    </location>
    <ligand>
        <name>NADP(+)</name>
        <dbReference type="ChEBI" id="CHEBI:58349"/>
    </ligand>
</feature>
<evidence type="ECO:0000256" key="10">
    <source>
        <dbReference type="ARBA" id="ARBA00023154"/>
    </source>
</evidence>
<comment type="subunit">
    <text evidence="3 12">Homodimer.</text>
</comment>
<protein>
    <recommendedName>
        <fullName evidence="5 12">Meso-diaminopimelate D-dehydrogenase</fullName>
        <shortName evidence="12">DAPDH</shortName>
        <shortName evidence="12">Meso-DAP dehydrogenase</shortName>
        <ecNumber evidence="4 12">1.4.1.16</ecNumber>
    </recommendedName>
</protein>
<keyword evidence="7 12" id="KW-0521">NADP</keyword>
<dbReference type="SUPFAM" id="SSF51735">
    <property type="entry name" value="NAD(P)-binding Rossmann-fold domains"/>
    <property type="match status" value="1"/>
</dbReference>
<feature type="binding site" evidence="13">
    <location>
        <position position="168"/>
    </location>
    <ligand>
        <name>substrate</name>
    </ligand>
</feature>
<evidence type="ECO:0000256" key="13">
    <source>
        <dbReference type="PIRSR" id="PIRSR025648-1"/>
    </source>
</evidence>
<dbReference type="EMBL" id="CP001055">
    <property type="protein sequence ID" value="ACC98601.1"/>
    <property type="molecule type" value="Genomic_DNA"/>
</dbReference>
<dbReference type="InterPro" id="IPR032094">
    <property type="entry name" value="Meso-DAP_DH_C"/>
</dbReference>
<dbReference type="Gene3D" id="3.30.360.10">
    <property type="entry name" value="Dihydrodipicolinate Reductase, domain 2"/>
    <property type="match status" value="1"/>
</dbReference>
<comment type="pathway">
    <text evidence="1 12">Amino-acid biosynthesis; L-lysine biosynthesis via DAP pathway; DL-2,6-diaminopimelate from (S)-tetrahydrodipicolinate: step 1/1.</text>
</comment>
<dbReference type="RefSeq" id="WP_012415216.1">
    <property type="nucleotide sequence ID" value="NC_010644.1"/>
</dbReference>
<evidence type="ECO:0000256" key="11">
    <source>
        <dbReference type="ARBA" id="ARBA00052023"/>
    </source>
</evidence>
<dbReference type="GO" id="GO:0009089">
    <property type="term" value="P:lysine biosynthetic process via diaminopimelate"/>
    <property type="evidence" value="ECO:0007669"/>
    <property type="project" value="UniProtKB-UniRule"/>
</dbReference>
<evidence type="ECO:0000313" key="16">
    <source>
        <dbReference type="EMBL" id="ACC98601.1"/>
    </source>
</evidence>
<feature type="binding site" evidence="13">
    <location>
        <begin position="87"/>
        <end position="89"/>
    </location>
    <ligand>
        <name>NADP(+)</name>
        <dbReference type="ChEBI" id="CHEBI:58349"/>
    </ligand>
</feature>
<dbReference type="Gene3D" id="3.40.50.720">
    <property type="entry name" value="NAD(P)-binding Rossmann-like Domain"/>
    <property type="match status" value="2"/>
</dbReference>
<evidence type="ECO:0000256" key="7">
    <source>
        <dbReference type="ARBA" id="ARBA00022857"/>
    </source>
</evidence>
<evidence type="ECO:0000256" key="1">
    <source>
        <dbReference type="ARBA" id="ARBA00004896"/>
    </source>
</evidence>
<dbReference type="EC" id="1.4.1.16" evidence="4 12"/>
<gene>
    <name evidence="16" type="ordered locus">Emin_1048</name>
</gene>
<proteinExistence type="inferred from homology"/>
<dbReference type="UniPathway" id="UPA00034">
    <property type="reaction ID" value="UER00026"/>
</dbReference>
<evidence type="ECO:0000256" key="5">
    <source>
        <dbReference type="ARBA" id="ARBA00021654"/>
    </source>
</evidence>
<feature type="domain" description="CoA-binding" evidence="14">
    <location>
        <begin position="2"/>
        <end position="85"/>
    </location>
</feature>
<evidence type="ECO:0000256" key="4">
    <source>
        <dbReference type="ARBA" id="ARBA00012080"/>
    </source>
</evidence>
<sequence length="291" mass="31386">MKSKVAVVGLGNTGLYAIKALAKSGDLECAGVIRRAAGAEIIEGVKQYNNIDEMPVKPEVVILCLPSKNMPETAGYYLSKGISVVDSFDIHSEVYNTVNKLDKTAKANNAAAVVSAGWDPGSDSMIRAVFKALDPHYPIYTNFGPGMSMGHSVVAKSVKGVKDAVSITLPLEKGKHKRLVYVELDGSQTKEQVYDNMRADDYFAHDPLEIEVVPKAADYKDASHGGNVHMEGDEITADFKMTVNNPKTTAHVLVACARAALRIPPGAYTVIDLPLVTLLEGTREENIKKLV</sequence>
<dbReference type="NCBIfam" id="TIGR01921">
    <property type="entry name" value="DAP-DH"/>
    <property type="match status" value="1"/>
</dbReference>
<evidence type="ECO:0000256" key="3">
    <source>
        <dbReference type="ARBA" id="ARBA00011738"/>
    </source>
</evidence>
<dbReference type="InterPro" id="IPR010190">
    <property type="entry name" value="Diaminopimelate_DH_Ddh"/>
</dbReference>
<dbReference type="InterPro" id="IPR003781">
    <property type="entry name" value="CoA-bd"/>
</dbReference>
<dbReference type="AlphaFoldDB" id="B2KDK5"/>
<organism evidence="16 17">
    <name type="scientific">Elusimicrobium minutum (strain Pei191)</name>
    <dbReference type="NCBI Taxonomy" id="445932"/>
    <lineage>
        <taxon>Bacteria</taxon>
        <taxon>Pseudomonadati</taxon>
        <taxon>Elusimicrobiota</taxon>
        <taxon>Elusimicrobia</taxon>
        <taxon>Elusimicrobiales</taxon>
        <taxon>Elusimicrobiaceae</taxon>
        <taxon>Elusimicrobium</taxon>
    </lineage>
</organism>
<dbReference type="Pfam" id="PF16654">
    <property type="entry name" value="DAPDH_C"/>
    <property type="match status" value="1"/>
</dbReference>
<dbReference type="HOGENOM" id="CLU_055796_1_0_0"/>
<accession>B2KDK5</accession>
<dbReference type="PIRSF" id="PIRSF025648">
    <property type="entry name" value="DDH"/>
    <property type="match status" value="1"/>
</dbReference>
<keyword evidence="8 12" id="KW-0220">Diaminopimelate biosynthesis</keyword>
<keyword evidence="13" id="KW-0547">Nucleotide-binding</keyword>
<feature type="binding site" evidence="13">
    <location>
        <position position="245"/>
    </location>
    <ligand>
        <name>substrate</name>
    </ligand>
</feature>
<reference evidence="16 17" key="1">
    <citation type="journal article" date="2009" name="Appl. Environ. Microbiol.">
        <title>Genomic analysis of 'Elusimicrobium minutum,' the first cultivated representative of the phylum 'Elusimicrobia' (formerly termite group 1).</title>
        <authorList>
            <person name="Herlemann D.P.R."/>
            <person name="Geissinger O."/>
            <person name="Ikeda-Ohtsubo W."/>
            <person name="Kunin V."/>
            <person name="Sun H."/>
            <person name="Lapidus A."/>
            <person name="Hugenholtz P."/>
            <person name="Brune A."/>
        </authorList>
    </citation>
    <scope>NUCLEOTIDE SEQUENCE [LARGE SCALE GENOMIC DNA]</scope>
    <source>
        <strain evidence="16 17">Pei191</strain>
    </source>
</reference>
<keyword evidence="6 12" id="KW-0028">Amino-acid biosynthesis</keyword>
<dbReference type="SUPFAM" id="SSF55347">
    <property type="entry name" value="Glyceraldehyde-3-phosphate dehydrogenase-like, C-terminal domain"/>
    <property type="match status" value="1"/>
</dbReference>
<dbReference type="KEGG" id="emi:Emin_1048"/>
<evidence type="ECO:0000313" key="17">
    <source>
        <dbReference type="Proteomes" id="UP000001029"/>
    </source>
</evidence>
<evidence type="ECO:0000256" key="2">
    <source>
        <dbReference type="ARBA" id="ARBA00007442"/>
    </source>
</evidence>
<feature type="binding site" evidence="13">
    <location>
        <position position="178"/>
    </location>
    <ligand>
        <name>substrate</name>
    </ligand>
</feature>
<evidence type="ECO:0000256" key="12">
    <source>
        <dbReference type="PIRNR" id="PIRNR025648"/>
    </source>
</evidence>
<dbReference type="CDD" id="cd02270">
    <property type="entry name" value="meso-DAPDH_N"/>
    <property type="match status" value="1"/>
</dbReference>
<comment type="similarity">
    <text evidence="2 12">Belongs to the diaminopimelate dehydrogenase family.</text>
</comment>
<dbReference type="InterPro" id="IPR036291">
    <property type="entry name" value="NAD(P)-bd_dom_sf"/>
</dbReference>
<evidence type="ECO:0000256" key="8">
    <source>
        <dbReference type="ARBA" id="ARBA00022915"/>
    </source>
</evidence>
<dbReference type="Proteomes" id="UP000001029">
    <property type="component" value="Chromosome"/>
</dbReference>
<comment type="catalytic activity">
    <reaction evidence="11 12">
        <text>meso-2,6-diaminopimelate + NADP(+) + H2O = (S)-2-amino-6-oxoheptanedioate + NH4(+) + NADPH + H(+)</text>
        <dbReference type="Rhea" id="RHEA:13561"/>
        <dbReference type="ChEBI" id="CHEBI:15377"/>
        <dbReference type="ChEBI" id="CHEBI:15378"/>
        <dbReference type="ChEBI" id="CHEBI:28938"/>
        <dbReference type="ChEBI" id="CHEBI:57783"/>
        <dbReference type="ChEBI" id="CHEBI:57791"/>
        <dbReference type="ChEBI" id="CHEBI:58349"/>
        <dbReference type="ChEBI" id="CHEBI:58556"/>
        <dbReference type="EC" id="1.4.1.16"/>
    </reaction>
</comment>
<dbReference type="STRING" id="445932.Emin_1048"/>
<dbReference type="GO" id="GO:0000166">
    <property type="term" value="F:nucleotide binding"/>
    <property type="evidence" value="ECO:0007669"/>
    <property type="project" value="UniProtKB-KW"/>
</dbReference>
<evidence type="ECO:0000256" key="9">
    <source>
        <dbReference type="ARBA" id="ARBA00023002"/>
    </source>
</evidence>
<dbReference type="GO" id="GO:0047850">
    <property type="term" value="F:diaminopimelate dehydrogenase activity"/>
    <property type="evidence" value="ECO:0007669"/>
    <property type="project" value="UniProtKB-UniRule"/>
</dbReference>
<comment type="function">
    <text evidence="12">Catalyzes the reversible NADPH-dependent reductive amination of L-2-amino-6-oxopimelate, the acyclic form of L-tetrahydrodipicolinate, to generate the meso compound, D,L-2,6-diaminopimelate.</text>
</comment>